<accession>A0ABR3S9B4</accession>
<organism evidence="1 2">
    <name type="scientific">Paraconiothyrium brasiliense</name>
    <dbReference type="NCBI Taxonomy" id="300254"/>
    <lineage>
        <taxon>Eukaryota</taxon>
        <taxon>Fungi</taxon>
        <taxon>Dikarya</taxon>
        <taxon>Ascomycota</taxon>
        <taxon>Pezizomycotina</taxon>
        <taxon>Dothideomycetes</taxon>
        <taxon>Pleosporomycetidae</taxon>
        <taxon>Pleosporales</taxon>
        <taxon>Massarineae</taxon>
        <taxon>Didymosphaeriaceae</taxon>
        <taxon>Paraconiothyrium</taxon>
    </lineage>
</organism>
<name>A0ABR3S9B4_9PLEO</name>
<keyword evidence="2" id="KW-1185">Reference proteome</keyword>
<evidence type="ECO:0000313" key="2">
    <source>
        <dbReference type="Proteomes" id="UP001521785"/>
    </source>
</evidence>
<reference evidence="1 2" key="1">
    <citation type="submission" date="2024-02" db="EMBL/GenBank/DDBJ databases">
        <title>De novo assembly and annotation of 12 fungi associated with fruit tree decline syndrome in Ontario, Canada.</title>
        <authorList>
            <person name="Sulman M."/>
            <person name="Ellouze W."/>
            <person name="Ilyukhin E."/>
        </authorList>
    </citation>
    <scope>NUCLEOTIDE SEQUENCE [LARGE SCALE GENOMIC DNA]</scope>
    <source>
        <strain evidence="1 2">M42-189</strain>
    </source>
</reference>
<comment type="caution">
    <text evidence="1">The sequence shown here is derived from an EMBL/GenBank/DDBJ whole genome shotgun (WGS) entry which is preliminary data.</text>
</comment>
<gene>
    <name evidence="1" type="ORF">SLS60_001501</name>
</gene>
<protein>
    <submittedName>
        <fullName evidence="1">Uncharacterized protein</fullName>
    </submittedName>
</protein>
<dbReference type="Proteomes" id="UP001521785">
    <property type="component" value="Unassembled WGS sequence"/>
</dbReference>
<sequence>MKRPVRRLATLEVVPGYRGGRLQLRLTGRKEPWAKDQVIETDIFNATISEKTRPMLAEIVEANRARHQSITQGLEHLSIPLKVWEIMARWIEQKWTSFFLRFKFAVLQFGIIHIEVDGVKWKIDCTGYLREQGAGTLAATDSLKSQLLILIAVDRILPVE</sequence>
<evidence type="ECO:0000313" key="1">
    <source>
        <dbReference type="EMBL" id="KAL1613269.1"/>
    </source>
</evidence>
<proteinExistence type="predicted"/>
<dbReference type="EMBL" id="JAKJXO020000001">
    <property type="protein sequence ID" value="KAL1613269.1"/>
    <property type="molecule type" value="Genomic_DNA"/>
</dbReference>